<dbReference type="GO" id="GO:0003677">
    <property type="term" value="F:DNA binding"/>
    <property type="evidence" value="ECO:0007669"/>
    <property type="project" value="InterPro"/>
</dbReference>
<gene>
    <name evidence="3" type="ORF">EDD77_11191</name>
</gene>
<dbReference type="SUPFAM" id="SSF88659">
    <property type="entry name" value="Sigma3 and sigma4 domains of RNA polymerase sigma factors"/>
    <property type="match status" value="1"/>
</dbReference>
<evidence type="ECO:0000313" key="3">
    <source>
        <dbReference type="EMBL" id="TCL57096.1"/>
    </source>
</evidence>
<comment type="caution">
    <text evidence="3">The sequence shown here is derived from an EMBL/GenBank/DDBJ whole genome shotgun (WGS) entry which is preliminary data.</text>
</comment>
<dbReference type="STRING" id="1650663.GCA_001486665_00823"/>
<dbReference type="Gene3D" id="1.10.150.20">
    <property type="entry name" value="5' to 3' exonuclease, C-terminal subdomain"/>
    <property type="match status" value="2"/>
</dbReference>
<dbReference type="InterPro" id="IPR007630">
    <property type="entry name" value="RNA_pol_sigma70_r4"/>
</dbReference>
<dbReference type="GO" id="GO:0003899">
    <property type="term" value="F:DNA-directed RNA polymerase activity"/>
    <property type="evidence" value="ECO:0007669"/>
    <property type="project" value="InterPro"/>
</dbReference>
<evidence type="ECO:0000259" key="2">
    <source>
        <dbReference type="Pfam" id="PF04545"/>
    </source>
</evidence>
<dbReference type="EMBL" id="SLUM01000011">
    <property type="protein sequence ID" value="TCL57096.1"/>
    <property type="molecule type" value="Genomic_DNA"/>
</dbReference>
<sequence length="905" mass="105130">MAETPIEQLQLSVRARNVLRRMGIYSVEELLSTPIENIAQQRNAGQKTIDEIRCAIAHKDIIVEDVVVSEESSNYRLPENNISMSFSDEQLYEMSKHSITELGLSTRPYNILYREGYSTIEDVAQLSEADFGKIKKLGRKSAVEIQESIDSWIRENLVFRNDIPRDDIDSNIKAILQKLTMDLEPIVRIYWRRLAEYMKSADLDEQILTNDYDEALKEILLLPQFRKEITNFWESISNQGVITEVMMVTALNDLKLGFQPSILLNAALESKIITRYKDVFMLSRDTVFELFNKECDPNDRAFQILQLRVAGETFQDIGSVYSLTRERVRQICIRAVCKLPLLFEDYFHEPYTYFHLSKTEFCRAFPQMTEEGYEFLSIRYIRGKVELTSESLNKYTGLWKEQLDEYLCEKKEGNERRKITKTEMVMRVLISNADNPLSLDEFADEYYNYIERKDYPINRLKINLRSVGNYLRNSKGIVFNKNNKVRFCDADPHVIWTEIDFNQYKNTVISSELIFRDYQDIMEELDIRDGYELFYVIKSSLHMWGEEQFTIRCRRVPIIVMGDASEEMQAIRLLKELSPVTYLDYFEAYEERYGVRAQGNSVIADAVGAYYVDGKYVIDAPIVNENDVQSVCEALQKKPLWFIEDIENLFARVCKYTTHDAINAVAFRRMGYILNTSYAYDASYGTALNLFDRIVFSQDIVDLSLLDRRILNLGMFAAALDKNKKSLEYIETAPKILMSKAKVYEVYGLSVNEIREIQGMVSLFKDKPFFNGRSIWSEIENLSIIQKLQGNDWMLTCIMRQQEAVGSLSVAGGIILSLENTLLKISQICEWISSVYGVMTVKSLEKKFNEIFGTRIRADKIAEKLRTSGSWDKVVTDSMDEYIDNLVDEGISSMEVDDFFQEEFF</sequence>
<dbReference type="SUPFAM" id="SSF47789">
    <property type="entry name" value="C-terminal domain of RNA polymerase alpha subunit"/>
    <property type="match status" value="2"/>
</dbReference>
<dbReference type="Gene3D" id="1.10.10.10">
    <property type="entry name" value="Winged helix-like DNA-binding domain superfamily/Winged helix DNA-binding domain"/>
    <property type="match status" value="1"/>
</dbReference>
<evidence type="ECO:0000259" key="1">
    <source>
        <dbReference type="Pfam" id="PF03118"/>
    </source>
</evidence>
<dbReference type="AlphaFoldDB" id="A0A4R1QT69"/>
<protein>
    <submittedName>
        <fullName evidence="3">Sigma-70-like protein</fullName>
    </submittedName>
</protein>
<dbReference type="RefSeq" id="WP_077138495.1">
    <property type="nucleotide sequence ID" value="NZ_CABKVM010000014.1"/>
</dbReference>
<dbReference type="InterPro" id="IPR011260">
    <property type="entry name" value="RNAP_asu_C"/>
</dbReference>
<dbReference type="GO" id="GO:0006351">
    <property type="term" value="P:DNA-templated transcription"/>
    <property type="evidence" value="ECO:0007669"/>
    <property type="project" value="InterPro"/>
</dbReference>
<feature type="domain" description="RNA polymerase alpha subunit C-terminal" evidence="1">
    <location>
        <begin position="3"/>
        <end position="54"/>
    </location>
</feature>
<dbReference type="InterPro" id="IPR013324">
    <property type="entry name" value="RNA_pol_sigma_r3/r4-like"/>
</dbReference>
<dbReference type="Proteomes" id="UP000295184">
    <property type="component" value="Unassembled WGS sequence"/>
</dbReference>
<feature type="domain" description="RNA polymerase alpha subunit C-terminal" evidence="1">
    <location>
        <begin position="95"/>
        <end position="148"/>
    </location>
</feature>
<organism evidence="3 4">
    <name type="scientific">Allofournierella massiliensis</name>
    <dbReference type="NCBI Taxonomy" id="1650663"/>
    <lineage>
        <taxon>Bacteria</taxon>
        <taxon>Bacillati</taxon>
        <taxon>Bacillota</taxon>
        <taxon>Clostridia</taxon>
        <taxon>Eubacteriales</taxon>
        <taxon>Oscillospiraceae</taxon>
        <taxon>Allofournierella</taxon>
    </lineage>
</organism>
<proteinExistence type="predicted"/>
<evidence type="ECO:0000313" key="4">
    <source>
        <dbReference type="Proteomes" id="UP000295184"/>
    </source>
</evidence>
<accession>A0A4R1QT69</accession>
<dbReference type="Pfam" id="PF04545">
    <property type="entry name" value="Sigma70_r4"/>
    <property type="match status" value="1"/>
</dbReference>
<dbReference type="Pfam" id="PF03118">
    <property type="entry name" value="RNA_pol_A_CTD"/>
    <property type="match status" value="2"/>
</dbReference>
<dbReference type="OrthoDB" id="95590at2"/>
<reference evidence="3 4" key="1">
    <citation type="submission" date="2019-03" db="EMBL/GenBank/DDBJ databases">
        <title>Genomic Encyclopedia of Type Strains, Phase IV (KMG-IV): sequencing the most valuable type-strain genomes for metagenomic binning, comparative biology and taxonomic classification.</title>
        <authorList>
            <person name="Goeker M."/>
        </authorList>
    </citation>
    <scope>NUCLEOTIDE SEQUENCE [LARGE SCALE GENOMIC DNA]</scope>
    <source>
        <strain evidence="3 4">DSM 100451</strain>
    </source>
</reference>
<name>A0A4R1QT69_9FIRM</name>
<dbReference type="InterPro" id="IPR036388">
    <property type="entry name" value="WH-like_DNA-bd_sf"/>
</dbReference>
<feature type="domain" description="RNA polymerase sigma-70 region 4" evidence="2">
    <location>
        <begin position="299"/>
        <end position="339"/>
    </location>
</feature>